<keyword evidence="2" id="KW-1185">Reference proteome</keyword>
<evidence type="ECO:0000313" key="1">
    <source>
        <dbReference type="EMBL" id="MCM2532945.1"/>
    </source>
</evidence>
<comment type="caution">
    <text evidence="1">The sequence shown here is derived from an EMBL/GenBank/DDBJ whole genome shotgun (WGS) entry which is preliminary data.</text>
</comment>
<gene>
    <name evidence="1" type="ORF">NDK43_11785</name>
</gene>
<protein>
    <submittedName>
        <fullName evidence="1">Uncharacterized protein</fullName>
    </submittedName>
</protein>
<proteinExistence type="predicted"/>
<accession>A0ABT0WBP4</accession>
<dbReference type="EMBL" id="JAMQCR010000001">
    <property type="protein sequence ID" value="MCM2532945.1"/>
    <property type="molecule type" value="Genomic_DNA"/>
</dbReference>
<organism evidence="1 2">
    <name type="scientific">Neobacillus pocheonensis</name>
    <dbReference type="NCBI Taxonomy" id="363869"/>
    <lineage>
        <taxon>Bacteria</taxon>
        <taxon>Bacillati</taxon>
        <taxon>Bacillota</taxon>
        <taxon>Bacilli</taxon>
        <taxon>Bacillales</taxon>
        <taxon>Bacillaceae</taxon>
        <taxon>Neobacillus</taxon>
    </lineage>
</organism>
<reference evidence="1 2" key="1">
    <citation type="submission" date="2022-06" db="EMBL/GenBank/DDBJ databases">
        <authorList>
            <person name="Jeon C.O."/>
        </authorList>
    </citation>
    <scope>NUCLEOTIDE SEQUENCE [LARGE SCALE GENOMIC DNA]</scope>
    <source>
        <strain evidence="1 2">KCTC 13943</strain>
    </source>
</reference>
<name>A0ABT0WBP4_9BACI</name>
<dbReference type="Proteomes" id="UP001523262">
    <property type="component" value="Unassembled WGS sequence"/>
</dbReference>
<evidence type="ECO:0000313" key="2">
    <source>
        <dbReference type="Proteomes" id="UP001523262"/>
    </source>
</evidence>
<sequence length="147" mass="17691">MDDTGKIKLEKLLKENKIKQARRQIVEDLMKYHDIDISEKESVDYQISEEVHKKVYKRIKADEVKTSTFPYNAETLKLKIDFLFDNYKNYENETVLFYPSTFGFYFRRSNQFYLEYPISISLPLIECKRIILKLMLEMHDDLIVVSE</sequence>